<feature type="transmembrane region" description="Helical" evidence="8">
    <location>
        <begin position="56"/>
        <end position="76"/>
    </location>
</feature>
<feature type="transmembrane region" description="Helical" evidence="8">
    <location>
        <begin position="247"/>
        <end position="266"/>
    </location>
</feature>
<organism evidence="9 10">
    <name type="scientific">Gemelliphila asaccharolytica</name>
    <dbReference type="NCBI Taxonomy" id="502393"/>
    <lineage>
        <taxon>Bacteria</taxon>
        <taxon>Bacillati</taxon>
        <taxon>Bacillota</taxon>
        <taxon>Bacilli</taxon>
        <taxon>Bacillales</taxon>
        <taxon>Gemellaceae</taxon>
        <taxon>Gemelliphila</taxon>
    </lineage>
</organism>
<dbReference type="PROSITE" id="PS50283">
    <property type="entry name" value="NA_SOLUT_SYMP_3"/>
    <property type="match status" value="1"/>
</dbReference>
<evidence type="ECO:0000256" key="3">
    <source>
        <dbReference type="ARBA" id="ARBA00022448"/>
    </source>
</evidence>
<keyword evidence="3" id="KW-0813">Transport</keyword>
<evidence type="ECO:0000256" key="1">
    <source>
        <dbReference type="ARBA" id="ARBA00004141"/>
    </source>
</evidence>
<feature type="transmembrane region" description="Helical" evidence="8">
    <location>
        <begin position="169"/>
        <end position="191"/>
    </location>
</feature>
<dbReference type="NCBIfam" id="TIGR00813">
    <property type="entry name" value="sss"/>
    <property type="match status" value="1"/>
</dbReference>
<dbReference type="Proteomes" id="UP000070467">
    <property type="component" value="Unassembled WGS sequence"/>
</dbReference>
<feature type="transmembrane region" description="Helical" evidence="8">
    <location>
        <begin position="331"/>
        <end position="356"/>
    </location>
</feature>
<name>A0ABR5TLX4_9BACL</name>
<feature type="transmembrane region" description="Helical" evidence="8">
    <location>
        <begin position="203"/>
        <end position="227"/>
    </location>
</feature>
<dbReference type="InterPro" id="IPR011849">
    <property type="entry name" value="Na/pantothenate_symporter"/>
</dbReference>
<evidence type="ECO:0000256" key="4">
    <source>
        <dbReference type="ARBA" id="ARBA00022692"/>
    </source>
</evidence>
<feature type="transmembrane region" description="Helical" evidence="8">
    <location>
        <begin position="136"/>
        <end position="157"/>
    </location>
</feature>
<feature type="transmembrane region" description="Helical" evidence="8">
    <location>
        <begin position="412"/>
        <end position="431"/>
    </location>
</feature>
<dbReference type="PANTHER" id="PTHR48086">
    <property type="entry name" value="SODIUM/PROLINE SYMPORTER-RELATED"/>
    <property type="match status" value="1"/>
</dbReference>
<dbReference type="InterPro" id="IPR050277">
    <property type="entry name" value="Sodium:Solute_Symporter"/>
</dbReference>
<evidence type="ECO:0000256" key="5">
    <source>
        <dbReference type="ARBA" id="ARBA00022989"/>
    </source>
</evidence>
<accession>A0ABR5TLX4</accession>
<evidence type="ECO:0000256" key="6">
    <source>
        <dbReference type="ARBA" id="ARBA00023136"/>
    </source>
</evidence>
<dbReference type="Gene3D" id="1.20.1730.10">
    <property type="entry name" value="Sodium/glucose cotransporter"/>
    <property type="match status" value="1"/>
</dbReference>
<protein>
    <submittedName>
        <fullName evidence="9">Sodium/pantothenate symporter</fullName>
    </submittedName>
</protein>
<feature type="transmembrane region" description="Helical" evidence="8">
    <location>
        <begin position="465"/>
        <end position="484"/>
    </location>
</feature>
<reference evidence="9 10" key="1">
    <citation type="submission" date="2016-01" db="EMBL/GenBank/DDBJ databases">
        <authorList>
            <person name="Mitreva M."/>
            <person name="Pepin K.H."/>
            <person name="Mihindukulasuriya K.A."/>
            <person name="Fulton R."/>
            <person name="Fronick C."/>
            <person name="O'Laughlin M."/>
            <person name="Miner T."/>
            <person name="Herter B."/>
            <person name="Rosa B.A."/>
            <person name="Cordes M."/>
            <person name="Tomlinson C."/>
            <person name="Wollam A."/>
            <person name="Palsikar V.B."/>
            <person name="Mardis E.R."/>
            <person name="Wilson R.K."/>
        </authorList>
    </citation>
    <scope>NUCLEOTIDE SEQUENCE [LARGE SCALE GENOMIC DNA]</scope>
    <source>
        <strain evidence="9 10">KA00071</strain>
    </source>
</reference>
<evidence type="ECO:0000313" key="9">
    <source>
        <dbReference type="EMBL" id="KXB58031.1"/>
    </source>
</evidence>
<dbReference type="EMBL" id="LSDB01000023">
    <property type="protein sequence ID" value="KXB58031.1"/>
    <property type="molecule type" value="Genomic_DNA"/>
</dbReference>
<comment type="caution">
    <text evidence="9">The sequence shown here is derived from an EMBL/GenBank/DDBJ whole genome shotgun (WGS) entry which is preliminary data.</text>
</comment>
<feature type="transmembrane region" description="Helical" evidence="8">
    <location>
        <begin position="286"/>
        <end position="311"/>
    </location>
</feature>
<keyword evidence="5 8" id="KW-1133">Transmembrane helix</keyword>
<feature type="transmembrane region" description="Helical" evidence="8">
    <location>
        <begin position="382"/>
        <end position="400"/>
    </location>
</feature>
<evidence type="ECO:0000313" key="10">
    <source>
        <dbReference type="Proteomes" id="UP000070467"/>
    </source>
</evidence>
<dbReference type="InterPro" id="IPR038377">
    <property type="entry name" value="Na/Glc_symporter_sf"/>
</dbReference>
<feature type="transmembrane region" description="Helical" evidence="8">
    <location>
        <begin position="15"/>
        <end position="36"/>
    </location>
</feature>
<dbReference type="Pfam" id="PF00474">
    <property type="entry name" value="SSF"/>
    <property type="match status" value="1"/>
</dbReference>
<evidence type="ECO:0000256" key="8">
    <source>
        <dbReference type="SAM" id="Phobius"/>
    </source>
</evidence>
<comment type="similarity">
    <text evidence="2 7">Belongs to the sodium:solute symporter (SSF) (TC 2.A.21) family.</text>
</comment>
<keyword evidence="4 8" id="KW-0812">Transmembrane</keyword>
<keyword evidence="6 8" id="KW-0472">Membrane</keyword>
<dbReference type="InterPro" id="IPR001734">
    <property type="entry name" value="Na/solute_symporter"/>
</dbReference>
<dbReference type="NCBIfam" id="TIGR02119">
    <property type="entry name" value="panF"/>
    <property type="match status" value="1"/>
</dbReference>
<feature type="transmembrane region" description="Helical" evidence="8">
    <location>
        <begin position="438"/>
        <end position="453"/>
    </location>
</feature>
<dbReference type="PANTHER" id="PTHR48086:SF4">
    <property type="entry name" value="SODIUM_PANTOTHENATE SYMPORTER"/>
    <property type="match status" value="1"/>
</dbReference>
<gene>
    <name evidence="9" type="ORF">HMPREF1871_00697</name>
</gene>
<sequence>MKKEKTVINHINIKILLLLMIIFLTIVFCPLIFNLLNKTKIKSSFLEKYYLADRNISGLVLAITLMSTYGSASTFLSGPGMAYRLGLGWVLLAVIQVTAGYFVLLVLAKKFKKEAKKINAITITDYLKYRYNSKKLAYVSTFSMLLFLITSMSGQWIGAGKLLSSLLNIDYKFCILIFSVLIFLCVFFGGLKNILITDMIQGLIMIFSTIILLIFILNFGGGINNIMDSLYQQNENLLTPYGSNGSLTATYVSSFWVLVGVGLIGIPHVAINSMLYKNKKSLKQSILIGTVVIFIVMFGVHFIGVLARGIFSDIKDFDSVIPIISLRILPWYLAAIVLSAPMAAIVTTVNAQFLLISSSFTKDIIQSINYFKQKIKDNKIRYVIYISNLIIILLAIMISLRPTSLIVEINLFAFGGLEATFLWPILLGLFWSKAEKNGAFLSIISGLISYIYFKKISKITYIEPVVISLLISLIIFVLVSSIIYKKQTRRIK</sequence>
<proteinExistence type="inferred from homology"/>
<evidence type="ECO:0000256" key="2">
    <source>
        <dbReference type="ARBA" id="ARBA00006434"/>
    </source>
</evidence>
<comment type="subcellular location">
    <subcellularLocation>
        <location evidence="1">Membrane</location>
        <topology evidence="1">Multi-pass membrane protein</topology>
    </subcellularLocation>
</comment>
<keyword evidence="10" id="KW-1185">Reference proteome</keyword>
<evidence type="ECO:0000256" key="7">
    <source>
        <dbReference type="RuleBase" id="RU362091"/>
    </source>
</evidence>
<feature type="transmembrane region" description="Helical" evidence="8">
    <location>
        <begin position="88"/>
        <end position="108"/>
    </location>
</feature>